<dbReference type="STRING" id="927665.HMPREF1535_03103"/>
<sequence>MSSCKCFNQEVTGRSLIERLPASTCQCTSKARLMVEENGRKFVLIVSDWKNVEKIKVDGALICNQEKEKCDYIFFYYPSGKTKNDRHAYFVELKGKNIGKAMSQIISTIQCFMQEGLLKNISLQKAFIVSSRFPQKDRTTEKLQEDLRKKYKCPLVIKNNMIEYRP</sequence>
<accession>A0A0F5J6R2</accession>
<dbReference type="PATRIC" id="fig|927665.4.peg.3191"/>
<dbReference type="HOGENOM" id="CLU_1552225_0_0_10"/>
<name>A0A0F5J6R2_9BACT</name>
<proteinExistence type="predicted"/>
<reference evidence="1 2" key="1">
    <citation type="submission" date="2013-04" db="EMBL/GenBank/DDBJ databases">
        <title>The Genome Sequence of Parabacteroides goldsteinii DSM 19448.</title>
        <authorList>
            <consortium name="The Broad Institute Genomics Platform"/>
            <person name="Earl A."/>
            <person name="Ward D."/>
            <person name="Feldgarden M."/>
            <person name="Gevers D."/>
            <person name="Martens E."/>
            <person name="Sakamoto M."/>
            <person name="Benno Y."/>
            <person name="Song Y."/>
            <person name="Liu C."/>
            <person name="Lee J."/>
            <person name="Bolanos M."/>
            <person name="Vaisanen M.L."/>
            <person name="Finegold S.M."/>
            <person name="Walker B."/>
            <person name="Young S."/>
            <person name="Zeng Q."/>
            <person name="Gargeya S."/>
            <person name="Fitzgerald M."/>
            <person name="Haas B."/>
            <person name="Abouelleil A."/>
            <person name="Allen A.W."/>
            <person name="Alvarado L."/>
            <person name="Arachchi H.M."/>
            <person name="Berlin A.M."/>
            <person name="Chapman S.B."/>
            <person name="Gainer-Dewar J."/>
            <person name="Goldberg J."/>
            <person name="Griggs A."/>
            <person name="Gujja S."/>
            <person name="Hansen M."/>
            <person name="Howarth C."/>
            <person name="Imamovic A."/>
            <person name="Ireland A."/>
            <person name="Larimer J."/>
            <person name="McCowan C."/>
            <person name="Murphy C."/>
            <person name="Pearson M."/>
            <person name="Poon T.W."/>
            <person name="Priest M."/>
            <person name="Roberts A."/>
            <person name="Saif S."/>
            <person name="Shea T."/>
            <person name="Sisk P."/>
            <person name="Sykes S."/>
            <person name="Wortman J."/>
            <person name="Nusbaum C."/>
            <person name="Birren B."/>
        </authorList>
    </citation>
    <scope>NUCLEOTIDE SEQUENCE [LARGE SCALE GENOMIC DNA]</scope>
    <source>
        <strain evidence="1 2">DSM 19448</strain>
    </source>
</reference>
<gene>
    <name evidence="1" type="ORF">HMPREF1535_03103</name>
</gene>
<protein>
    <submittedName>
        <fullName evidence="1">Uncharacterized protein</fullName>
    </submittedName>
</protein>
<comment type="caution">
    <text evidence="1">The sequence shown here is derived from an EMBL/GenBank/DDBJ whole genome shotgun (WGS) entry which is preliminary data.</text>
</comment>
<evidence type="ECO:0000313" key="1">
    <source>
        <dbReference type="EMBL" id="KKB53561.1"/>
    </source>
</evidence>
<dbReference type="Proteomes" id="UP000033047">
    <property type="component" value="Unassembled WGS sequence"/>
</dbReference>
<organism evidence="1 2">
    <name type="scientific">Parabacteroides goldsteinii DSM 19448 = WAL 12034</name>
    <dbReference type="NCBI Taxonomy" id="927665"/>
    <lineage>
        <taxon>Bacteria</taxon>
        <taxon>Pseudomonadati</taxon>
        <taxon>Bacteroidota</taxon>
        <taxon>Bacteroidia</taxon>
        <taxon>Bacteroidales</taxon>
        <taxon>Tannerellaceae</taxon>
        <taxon>Parabacteroides</taxon>
    </lineage>
</organism>
<evidence type="ECO:0000313" key="2">
    <source>
        <dbReference type="Proteomes" id="UP000033047"/>
    </source>
</evidence>
<dbReference type="EMBL" id="AQHV01000014">
    <property type="protein sequence ID" value="KKB53561.1"/>
    <property type="molecule type" value="Genomic_DNA"/>
</dbReference>
<dbReference type="AlphaFoldDB" id="A0A0F5J6R2"/>